<feature type="chain" id="PRO_5047116251" evidence="1">
    <location>
        <begin position="29"/>
        <end position="437"/>
    </location>
</feature>
<dbReference type="EMBL" id="CP063189">
    <property type="protein sequence ID" value="WCZ32147.1"/>
    <property type="molecule type" value="Genomic_DNA"/>
</dbReference>
<reference evidence="2 3" key="1">
    <citation type="submission" date="2020-10" db="EMBL/GenBank/DDBJ databases">
        <title>Complete genome sequence of Corynebacterium massiliense DSM 45435, type strain of Corynebacterium massiliense.</title>
        <authorList>
            <person name="Busche T."/>
            <person name="Kalinowski J."/>
            <person name="Ruckert C."/>
        </authorList>
    </citation>
    <scope>NUCLEOTIDE SEQUENCE [LARGE SCALE GENOMIC DNA]</scope>
    <source>
        <strain evidence="2 3">DSM 45435</strain>
    </source>
</reference>
<evidence type="ECO:0000313" key="3">
    <source>
        <dbReference type="Proteomes" id="UP001220064"/>
    </source>
</evidence>
<gene>
    <name evidence="2" type="primary">ugpB2</name>
    <name evidence="2" type="ORF">CMASS_03465</name>
</gene>
<name>A0ABY7U9I5_9CORY</name>
<dbReference type="InterPro" id="IPR006059">
    <property type="entry name" value="SBP"/>
</dbReference>
<dbReference type="InterPro" id="IPR050490">
    <property type="entry name" value="Bact_solute-bd_prot1"/>
</dbReference>
<dbReference type="CDD" id="cd14748">
    <property type="entry name" value="PBP2_UgpB"/>
    <property type="match status" value="1"/>
</dbReference>
<dbReference type="PANTHER" id="PTHR43649">
    <property type="entry name" value="ARABINOSE-BINDING PROTEIN-RELATED"/>
    <property type="match status" value="1"/>
</dbReference>
<keyword evidence="1" id="KW-0732">Signal</keyword>
<keyword evidence="3" id="KW-1185">Reference proteome</keyword>
<evidence type="ECO:0000256" key="1">
    <source>
        <dbReference type="SAM" id="SignalP"/>
    </source>
</evidence>
<dbReference type="Proteomes" id="UP001220064">
    <property type="component" value="Chromosome"/>
</dbReference>
<proteinExistence type="predicted"/>
<dbReference type="RefSeq" id="WP_022862832.1">
    <property type="nucleotide sequence ID" value="NZ_ATVG01000004.1"/>
</dbReference>
<evidence type="ECO:0000313" key="2">
    <source>
        <dbReference type="EMBL" id="WCZ32147.1"/>
    </source>
</evidence>
<protein>
    <submittedName>
        <fullName evidence="2">Sn-glycerol-3-phosphate-binding periplasmic protein UgpB</fullName>
    </submittedName>
</protein>
<accession>A0ABY7U9I5</accession>
<dbReference type="PANTHER" id="PTHR43649:SF30">
    <property type="entry name" value="ABC TRANSPORTER SUBSTRATE-BINDING PROTEIN"/>
    <property type="match status" value="1"/>
</dbReference>
<organism evidence="2 3">
    <name type="scientific">Corynebacterium massiliense DSM 45435</name>
    <dbReference type="NCBI Taxonomy" id="1121364"/>
    <lineage>
        <taxon>Bacteria</taxon>
        <taxon>Bacillati</taxon>
        <taxon>Actinomycetota</taxon>
        <taxon>Actinomycetes</taxon>
        <taxon>Mycobacteriales</taxon>
        <taxon>Corynebacteriaceae</taxon>
        <taxon>Corynebacterium</taxon>
    </lineage>
</organism>
<dbReference type="Pfam" id="PF13416">
    <property type="entry name" value="SBP_bac_8"/>
    <property type="match status" value="1"/>
</dbReference>
<sequence>MNKRINFKRMAVAASTALVASLTLTACAGGSMNEAGSDKSGDANTIQFWSNHPGSSRDLEEEMIKEFEEENPDLKVKLVDAGSSYEEVAQKLNAALAGNDLPDVFVASDMTWFNFALNGSSENLDELWEKENLNPDSYVDTLREDYNFDGKHYGAPYSRSTTLMYWNTDQLKEAGLPTDRGPKDWKEFAEWADKLKAKTGKPALTMASGDDYLDWYFEGMAWAFGGGYSDDWDLKFTDPKTIEAAKFLQDQVKKGNIEIAKDPTVSFGNGNASSFVGSTGSLGGLTEASEVPFITTYLPGPGPSAPTGGAGLAIPSKISDERKSNAIKFIDFLTNTENTIKFSQKTGYMPVRKDALDDPKEKEFLKEHPNAETSIKQLTENTKPQDNARVFVPGGGQRIGGALDRITLGGEDVDEVFSGVEKETQSTIDSQIEPKLK</sequence>
<feature type="signal peptide" evidence="1">
    <location>
        <begin position="1"/>
        <end position="28"/>
    </location>
</feature>
<dbReference type="Gene3D" id="3.40.190.10">
    <property type="entry name" value="Periplasmic binding protein-like II"/>
    <property type="match status" value="1"/>
</dbReference>
<dbReference type="PROSITE" id="PS51257">
    <property type="entry name" value="PROKAR_LIPOPROTEIN"/>
    <property type="match status" value="1"/>
</dbReference>
<dbReference type="SUPFAM" id="SSF53850">
    <property type="entry name" value="Periplasmic binding protein-like II"/>
    <property type="match status" value="1"/>
</dbReference>